<organism evidence="1 2">
    <name type="scientific">Candidatus Venteria ishoeyi</name>
    <dbReference type="NCBI Taxonomy" id="1899563"/>
    <lineage>
        <taxon>Bacteria</taxon>
        <taxon>Pseudomonadati</taxon>
        <taxon>Pseudomonadota</taxon>
        <taxon>Gammaproteobacteria</taxon>
        <taxon>Thiotrichales</taxon>
        <taxon>Thiotrichaceae</taxon>
        <taxon>Venteria</taxon>
    </lineage>
</organism>
<dbReference type="Proteomes" id="UP000236724">
    <property type="component" value="Unassembled WGS sequence"/>
</dbReference>
<protein>
    <submittedName>
        <fullName evidence="1">Uncharacterized protein</fullName>
    </submittedName>
</protein>
<name>A0A1H6FC67_9GAMM</name>
<proteinExistence type="predicted"/>
<dbReference type="AlphaFoldDB" id="A0A1H6FC67"/>
<accession>A0A1H6FC67</accession>
<sequence length="84" mass="10098">MFLDRLLDLCLHYQGMDYPLELKIRYGEETYSEGRKQLAGYMDKLACNEGWLVVFDRHKSMTWEDKLFWQSYERNGKQIHVVGC</sequence>
<gene>
    <name evidence="1" type="ORF">MBHS_02847</name>
</gene>
<keyword evidence="2" id="KW-1185">Reference proteome</keyword>
<reference evidence="1 2" key="1">
    <citation type="submission" date="2016-10" db="EMBL/GenBank/DDBJ databases">
        <authorList>
            <person name="de Groot N.N."/>
        </authorList>
    </citation>
    <scope>NUCLEOTIDE SEQUENCE [LARGE SCALE GENOMIC DNA]</scope>
    <source>
        <strain evidence="1">MBHS1</strain>
    </source>
</reference>
<evidence type="ECO:0000313" key="2">
    <source>
        <dbReference type="Proteomes" id="UP000236724"/>
    </source>
</evidence>
<evidence type="ECO:0000313" key="1">
    <source>
        <dbReference type="EMBL" id="SEH06981.1"/>
    </source>
</evidence>
<dbReference type="EMBL" id="FMSV02000512">
    <property type="protein sequence ID" value="SEH06981.1"/>
    <property type="molecule type" value="Genomic_DNA"/>
</dbReference>